<name>A0ABT2TB75_9FIRM</name>
<keyword evidence="2" id="KW-1185">Reference proteome</keyword>
<dbReference type="Proteomes" id="UP001652394">
    <property type="component" value="Unassembled WGS sequence"/>
</dbReference>
<accession>A0ABT2TB75</accession>
<dbReference type="EMBL" id="JAOQJX010000009">
    <property type="protein sequence ID" value="MCU6747524.1"/>
    <property type="molecule type" value="Genomic_DNA"/>
</dbReference>
<organism evidence="1 2">
    <name type="scientific">Faecalicatena acetigenes</name>
    <dbReference type="NCBI Taxonomy" id="2981790"/>
    <lineage>
        <taxon>Bacteria</taxon>
        <taxon>Bacillati</taxon>
        <taxon>Bacillota</taxon>
        <taxon>Clostridia</taxon>
        <taxon>Lachnospirales</taxon>
        <taxon>Lachnospiraceae</taxon>
        <taxon>Faecalicatena</taxon>
    </lineage>
</organism>
<evidence type="ECO:0008006" key="3">
    <source>
        <dbReference type="Google" id="ProtNLM"/>
    </source>
</evidence>
<comment type="caution">
    <text evidence="1">The sequence shown here is derived from an EMBL/GenBank/DDBJ whole genome shotgun (WGS) entry which is preliminary data.</text>
</comment>
<gene>
    <name evidence="1" type="ORF">OCV51_07625</name>
</gene>
<reference evidence="1 2" key="1">
    <citation type="journal article" date="2021" name="ISME Commun">
        <title>Automated analysis of genomic sequences facilitates high-throughput and comprehensive description of bacteria.</title>
        <authorList>
            <person name="Hitch T.C.A."/>
        </authorList>
    </citation>
    <scope>NUCLEOTIDE SEQUENCE [LARGE SCALE GENOMIC DNA]</scope>
    <source>
        <strain evidence="1 2">H2_18</strain>
    </source>
</reference>
<evidence type="ECO:0000313" key="2">
    <source>
        <dbReference type="Proteomes" id="UP001652394"/>
    </source>
</evidence>
<dbReference type="RefSeq" id="WP_059067849.1">
    <property type="nucleotide sequence ID" value="NZ_JAOQJX010000009.1"/>
</dbReference>
<evidence type="ECO:0000313" key="1">
    <source>
        <dbReference type="EMBL" id="MCU6747524.1"/>
    </source>
</evidence>
<proteinExistence type="predicted"/>
<sequence>MKTTQEYFGLSREALQEVVNTEGYTKEECMLLDEGLRVHFCCDESQVAEVAQYDREKGYCVYTTLEMTDSRIAVICI</sequence>
<protein>
    <recommendedName>
        <fullName evidence="3">DUF4258 domain-containing protein</fullName>
    </recommendedName>
</protein>